<sequence>MRLFPTFDKFPNVAKRQDMSTTENNNQTCASTANANFTRNITIAGLDGEYMKVTLTDGLEFGNQIVEPTANLSVVPSPGRFQLISGFTFDLTGKYLNMACVMLANMLIGVCRRRALILAPVPRGFINILISGYQHQNGTTAFLSSVAGAASYKGSLAVKYFADSTCRVTVGNTDQ</sequence>
<name>A0AAD7JN35_9AGAR</name>
<protein>
    <submittedName>
        <fullName evidence="1">Uncharacterized protein</fullName>
    </submittedName>
</protein>
<gene>
    <name evidence="1" type="ORF">DFH07DRAFT_769336</name>
</gene>
<accession>A0AAD7JN35</accession>
<dbReference type="EMBL" id="JARJLG010000028">
    <property type="protein sequence ID" value="KAJ7768126.1"/>
    <property type="molecule type" value="Genomic_DNA"/>
</dbReference>
<evidence type="ECO:0000313" key="2">
    <source>
        <dbReference type="Proteomes" id="UP001215280"/>
    </source>
</evidence>
<reference evidence="1" key="1">
    <citation type="submission" date="2023-03" db="EMBL/GenBank/DDBJ databases">
        <title>Massive genome expansion in bonnet fungi (Mycena s.s.) driven by repeated elements and novel gene families across ecological guilds.</title>
        <authorList>
            <consortium name="Lawrence Berkeley National Laboratory"/>
            <person name="Harder C.B."/>
            <person name="Miyauchi S."/>
            <person name="Viragh M."/>
            <person name="Kuo A."/>
            <person name="Thoen E."/>
            <person name="Andreopoulos B."/>
            <person name="Lu D."/>
            <person name="Skrede I."/>
            <person name="Drula E."/>
            <person name="Henrissat B."/>
            <person name="Morin E."/>
            <person name="Kohler A."/>
            <person name="Barry K."/>
            <person name="LaButti K."/>
            <person name="Morin E."/>
            <person name="Salamov A."/>
            <person name="Lipzen A."/>
            <person name="Mereny Z."/>
            <person name="Hegedus B."/>
            <person name="Baldrian P."/>
            <person name="Stursova M."/>
            <person name="Weitz H."/>
            <person name="Taylor A."/>
            <person name="Grigoriev I.V."/>
            <person name="Nagy L.G."/>
            <person name="Martin F."/>
            <person name="Kauserud H."/>
        </authorList>
    </citation>
    <scope>NUCLEOTIDE SEQUENCE</scope>
    <source>
        <strain evidence="1">CBHHK188m</strain>
    </source>
</reference>
<dbReference type="Proteomes" id="UP001215280">
    <property type="component" value="Unassembled WGS sequence"/>
</dbReference>
<comment type="caution">
    <text evidence="1">The sequence shown here is derived from an EMBL/GenBank/DDBJ whole genome shotgun (WGS) entry which is preliminary data.</text>
</comment>
<organism evidence="1 2">
    <name type="scientific">Mycena maculata</name>
    <dbReference type="NCBI Taxonomy" id="230809"/>
    <lineage>
        <taxon>Eukaryota</taxon>
        <taxon>Fungi</taxon>
        <taxon>Dikarya</taxon>
        <taxon>Basidiomycota</taxon>
        <taxon>Agaricomycotina</taxon>
        <taxon>Agaricomycetes</taxon>
        <taxon>Agaricomycetidae</taxon>
        <taxon>Agaricales</taxon>
        <taxon>Marasmiineae</taxon>
        <taxon>Mycenaceae</taxon>
        <taxon>Mycena</taxon>
    </lineage>
</organism>
<keyword evidence="2" id="KW-1185">Reference proteome</keyword>
<proteinExistence type="predicted"/>
<evidence type="ECO:0000313" key="1">
    <source>
        <dbReference type="EMBL" id="KAJ7768126.1"/>
    </source>
</evidence>
<dbReference type="AlphaFoldDB" id="A0AAD7JN35"/>